<dbReference type="InterPro" id="IPR036962">
    <property type="entry name" value="Glyco_hydro_3_N_sf"/>
</dbReference>
<sequence length="841" mass="92507">MSSLNGEPSFAAFVSQLTLREKVSLLSGNSFNTTPGVERLGIPRIKVADSINGIRPSSLKDDMTTASFPSTTCLGSTWDKELLHRMGERLAHQARLKSAQVVLGPTINIHRDPRAGRNFECFSEDPLLSGQLAAAIVNGLQKQGVGACPKHFVCNDSETMRHFYNVAESPNCRGLREIYLAAWQHMLRESDPVAVMTAYNKVDGTFCSENGTLITDILRRTWGYRGVTMSDWFATRSTAASIKAGLDLEMPFPILRGAKLVQEVESRAVTVAELDQRVLKMLELRDRTKDCHSDEPERSEISDETNAIARELVASGMVLLKNVAETLPLEPSQQLKVAVIGEFANDPVVTGGGSASCKPQYKQKPLDFLQEAFSKHGTVQYAPGVRTRRIIPVAPTAQLTAADGRQGVDVSYFNDDNPSQPILTEFQPVPHVSMLGQHEFKPSLHVPGSRLELTTTLTPSTTGTHTLAVRCTGAFTLSVNNSPILSRAIQPAITTEQFLFNHTLLETRHEKGLPMLAGTPYAIHLVVHSRTELMPHGEPTPYSATLCFEEEYSEETAIHTAAALAQSADVSLVFCGRSAQYESEGFDLEEMAMPANQTALIRAVAAVAKRTVLVLYCGNPIDVSPFVDEVEAVVLAHFPGQEGAAALVDVLTGRVNPSGRLATTWWVRLKEAPSFGAFPAAEGENGVEIRYEEGVRMGYRCEDLARRARWPFGFGLSYTTFRYGGLCLVVDEEAEPARLMCSVEVSNTGGREGREVVQLYVRPSKSQSAWRPERELKSFAKVQLQPGEKKVVKLQVDLKVACSYWDEAALTWRLEEGTYGVQVGSCQQEFNVMKTRAWNHL</sequence>
<dbReference type="SUPFAM" id="SSF52279">
    <property type="entry name" value="Beta-D-glucan exohydrolase, C-terminal domain"/>
    <property type="match status" value="1"/>
</dbReference>
<evidence type="ECO:0000256" key="9">
    <source>
        <dbReference type="ARBA" id="ARBA00023326"/>
    </source>
</evidence>
<evidence type="ECO:0000313" key="11">
    <source>
        <dbReference type="EMBL" id="KAK4119486.1"/>
    </source>
</evidence>
<dbReference type="InterPro" id="IPR050288">
    <property type="entry name" value="Cellulose_deg_GH3"/>
</dbReference>
<dbReference type="EMBL" id="MU853248">
    <property type="protein sequence ID" value="KAK4119486.1"/>
    <property type="molecule type" value="Genomic_DNA"/>
</dbReference>
<proteinExistence type="inferred from homology"/>
<dbReference type="PANTHER" id="PTHR42715:SF3">
    <property type="entry name" value="BETA-GLUCOSIDASE B-RELATED"/>
    <property type="match status" value="1"/>
</dbReference>
<dbReference type="Gene3D" id="2.60.40.10">
    <property type="entry name" value="Immunoglobulins"/>
    <property type="match status" value="1"/>
</dbReference>
<dbReference type="RefSeq" id="XP_062643259.1">
    <property type="nucleotide sequence ID" value="XM_062789552.1"/>
</dbReference>
<evidence type="ECO:0000256" key="8">
    <source>
        <dbReference type="ARBA" id="ARBA00023295"/>
    </source>
</evidence>
<evidence type="ECO:0000256" key="5">
    <source>
        <dbReference type="ARBA" id="ARBA00022801"/>
    </source>
</evidence>
<dbReference type="GeneID" id="87826322"/>
<evidence type="ECO:0000256" key="7">
    <source>
        <dbReference type="ARBA" id="ARBA00023277"/>
    </source>
</evidence>
<organism evidence="11 12">
    <name type="scientific">Parathielavia appendiculata</name>
    <dbReference type="NCBI Taxonomy" id="2587402"/>
    <lineage>
        <taxon>Eukaryota</taxon>
        <taxon>Fungi</taxon>
        <taxon>Dikarya</taxon>
        <taxon>Ascomycota</taxon>
        <taxon>Pezizomycotina</taxon>
        <taxon>Sordariomycetes</taxon>
        <taxon>Sordariomycetidae</taxon>
        <taxon>Sordariales</taxon>
        <taxon>Chaetomiaceae</taxon>
        <taxon>Parathielavia</taxon>
    </lineage>
</organism>
<keyword evidence="7" id="KW-0119">Carbohydrate metabolism</keyword>
<reference evidence="11" key="2">
    <citation type="submission" date="2023-05" db="EMBL/GenBank/DDBJ databases">
        <authorList>
            <consortium name="Lawrence Berkeley National Laboratory"/>
            <person name="Steindorff A."/>
            <person name="Hensen N."/>
            <person name="Bonometti L."/>
            <person name="Westerberg I."/>
            <person name="Brannstrom I.O."/>
            <person name="Guillou S."/>
            <person name="Cros-Aarteil S."/>
            <person name="Calhoun S."/>
            <person name="Haridas S."/>
            <person name="Kuo A."/>
            <person name="Mondo S."/>
            <person name="Pangilinan J."/>
            <person name="Riley R."/>
            <person name="Labutti K."/>
            <person name="Andreopoulos B."/>
            <person name="Lipzen A."/>
            <person name="Chen C."/>
            <person name="Yanf M."/>
            <person name="Daum C."/>
            <person name="Ng V."/>
            <person name="Clum A."/>
            <person name="Ohm R."/>
            <person name="Martin F."/>
            <person name="Silar P."/>
            <person name="Natvig D."/>
            <person name="Lalanne C."/>
            <person name="Gautier V."/>
            <person name="Ament-Velasquez S.L."/>
            <person name="Kruys A."/>
            <person name="Hutchinson M.I."/>
            <person name="Powell A.J."/>
            <person name="Barry K."/>
            <person name="Miller A.N."/>
            <person name="Grigoriev I.V."/>
            <person name="Debuchy R."/>
            <person name="Gladieux P."/>
            <person name="Thoren M.H."/>
            <person name="Johannesson H."/>
        </authorList>
    </citation>
    <scope>NUCLEOTIDE SEQUENCE</scope>
    <source>
        <strain evidence="11">CBS 731.68</strain>
    </source>
</reference>
<dbReference type="SUPFAM" id="SSF56988">
    <property type="entry name" value="Anthrax protective antigen"/>
    <property type="match status" value="1"/>
</dbReference>
<protein>
    <recommendedName>
        <fullName evidence="4">beta-glucosidase</fullName>
        <ecNumber evidence="4">3.2.1.21</ecNumber>
    </recommendedName>
</protein>
<keyword evidence="12" id="KW-1185">Reference proteome</keyword>
<evidence type="ECO:0000313" key="12">
    <source>
        <dbReference type="Proteomes" id="UP001302602"/>
    </source>
</evidence>
<dbReference type="InterPro" id="IPR036881">
    <property type="entry name" value="Glyco_hydro_3_C_sf"/>
</dbReference>
<dbReference type="Pfam" id="PF00933">
    <property type="entry name" value="Glyco_hydro_3"/>
    <property type="match status" value="1"/>
</dbReference>
<dbReference type="PROSITE" id="PS51820">
    <property type="entry name" value="PA14"/>
    <property type="match status" value="1"/>
</dbReference>
<dbReference type="InterPro" id="IPR037524">
    <property type="entry name" value="PA14/GLEYA"/>
</dbReference>
<comment type="caution">
    <text evidence="11">The sequence shown here is derived from an EMBL/GenBank/DDBJ whole genome shotgun (WGS) entry which is preliminary data.</text>
</comment>
<name>A0AAN6TSI6_9PEZI</name>
<evidence type="ECO:0000256" key="6">
    <source>
        <dbReference type="ARBA" id="ARBA00023180"/>
    </source>
</evidence>
<dbReference type="InterPro" id="IPR001764">
    <property type="entry name" value="Glyco_hydro_3_N"/>
</dbReference>
<dbReference type="InterPro" id="IPR026891">
    <property type="entry name" value="Fn3-like"/>
</dbReference>
<dbReference type="EC" id="3.2.1.21" evidence="4"/>
<dbReference type="FunFam" id="2.60.40.10:FF:000495">
    <property type="entry name" value="Periplasmic beta-glucosidase"/>
    <property type="match status" value="1"/>
</dbReference>
<dbReference type="PANTHER" id="PTHR42715">
    <property type="entry name" value="BETA-GLUCOSIDASE"/>
    <property type="match status" value="1"/>
</dbReference>
<keyword evidence="8" id="KW-0326">Glycosidase</keyword>
<keyword evidence="6" id="KW-0325">Glycoprotein</keyword>
<dbReference type="InterPro" id="IPR013783">
    <property type="entry name" value="Ig-like_fold"/>
</dbReference>
<gene>
    <name evidence="11" type="ORF">N657DRAFT_581644</name>
</gene>
<dbReference type="PRINTS" id="PR00133">
    <property type="entry name" value="GLHYDRLASE3"/>
</dbReference>
<evidence type="ECO:0000256" key="4">
    <source>
        <dbReference type="ARBA" id="ARBA00012744"/>
    </source>
</evidence>
<reference evidence="11" key="1">
    <citation type="journal article" date="2023" name="Mol. Phylogenet. Evol.">
        <title>Genome-scale phylogeny and comparative genomics of the fungal order Sordariales.</title>
        <authorList>
            <person name="Hensen N."/>
            <person name="Bonometti L."/>
            <person name="Westerberg I."/>
            <person name="Brannstrom I.O."/>
            <person name="Guillou S."/>
            <person name="Cros-Aarteil S."/>
            <person name="Calhoun S."/>
            <person name="Haridas S."/>
            <person name="Kuo A."/>
            <person name="Mondo S."/>
            <person name="Pangilinan J."/>
            <person name="Riley R."/>
            <person name="LaButti K."/>
            <person name="Andreopoulos B."/>
            <person name="Lipzen A."/>
            <person name="Chen C."/>
            <person name="Yan M."/>
            <person name="Daum C."/>
            <person name="Ng V."/>
            <person name="Clum A."/>
            <person name="Steindorff A."/>
            <person name="Ohm R.A."/>
            <person name="Martin F."/>
            <person name="Silar P."/>
            <person name="Natvig D.O."/>
            <person name="Lalanne C."/>
            <person name="Gautier V."/>
            <person name="Ament-Velasquez S.L."/>
            <person name="Kruys A."/>
            <person name="Hutchinson M.I."/>
            <person name="Powell A.J."/>
            <person name="Barry K."/>
            <person name="Miller A.N."/>
            <person name="Grigoriev I.V."/>
            <person name="Debuchy R."/>
            <person name="Gladieux P."/>
            <person name="Hiltunen Thoren M."/>
            <person name="Johannesson H."/>
        </authorList>
    </citation>
    <scope>NUCLEOTIDE SEQUENCE</scope>
    <source>
        <strain evidence="11">CBS 731.68</strain>
    </source>
</reference>
<comment type="similarity">
    <text evidence="3">Belongs to the glycosyl hydrolase 3 family.</text>
</comment>
<dbReference type="InterPro" id="IPR002772">
    <property type="entry name" value="Glyco_hydro_3_C"/>
</dbReference>
<dbReference type="InterPro" id="IPR017853">
    <property type="entry name" value="GH"/>
</dbReference>
<dbReference type="GO" id="GO:0008422">
    <property type="term" value="F:beta-glucosidase activity"/>
    <property type="evidence" value="ECO:0007669"/>
    <property type="project" value="UniProtKB-EC"/>
</dbReference>
<feature type="domain" description="PA14" evidence="10">
    <location>
        <begin position="403"/>
        <end position="562"/>
    </location>
</feature>
<accession>A0AAN6TSI6</accession>
<dbReference type="AlphaFoldDB" id="A0AAN6TSI6"/>
<comment type="pathway">
    <text evidence="2">Glycan metabolism; cellulose degradation.</text>
</comment>
<dbReference type="Gene3D" id="3.20.20.300">
    <property type="entry name" value="Glycoside hydrolase, family 3, N-terminal domain"/>
    <property type="match status" value="1"/>
</dbReference>
<dbReference type="SUPFAM" id="SSF51445">
    <property type="entry name" value="(Trans)glycosidases"/>
    <property type="match status" value="1"/>
</dbReference>
<dbReference type="Gene3D" id="2.60.120.260">
    <property type="entry name" value="Galactose-binding domain-like"/>
    <property type="match status" value="1"/>
</dbReference>
<comment type="catalytic activity">
    <reaction evidence="1">
        <text>Hydrolysis of terminal, non-reducing beta-D-glucosyl residues with release of beta-D-glucose.</text>
        <dbReference type="EC" id="3.2.1.21"/>
    </reaction>
</comment>
<dbReference type="Proteomes" id="UP001302602">
    <property type="component" value="Unassembled WGS sequence"/>
</dbReference>
<dbReference type="Gene3D" id="3.40.50.1700">
    <property type="entry name" value="Glycoside hydrolase family 3 C-terminal domain"/>
    <property type="match status" value="1"/>
</dbReference>
<evidence type="ECO:0000256" key="1">
    <source>
        <dbReference type="ARBA" id="ARBA00000448"/>
    </source>
</evidence>
<keyword evidence="5 11" id="KW-0378">Hydrolase</keyword>
<dbReference type="GO" id="GO:0009251">
    <property type="term" value="P:glucan catabolic process"/>
    <property type="evidence" value="ECO:0007669"/>
    <property type="project" value="TreeGrafter"/>
</dbReference>
<dbReference type="Pfam" id="PF14310">
    <property type="entry name" value="Fn3-like"/>
    <property type="match status" value="1"/>
</dbReference>
<evidence type="ECO:0000259" key="10">
    <source>
        <dbReference type="PROSITE" id="PS51820"/>
    </source>
</evidence>
<dbReference type="Pfam" id="PF01915">
    <property type="entry name" value="Glyco_hydro_3_C"/>
    <property type="match status" value="1"/>
</dbReference>
<evidence type="ECO:0000256" key="2">
    <source>
        <dbReference type="ARBA" id="ARBA00004987"/>
    </source>
</evidence>
<dbReference type="SMART" id="SM01217">
    <property type="entry name" value="Fn3_like"/>
    <property type="match status" value="1"/>
</dbReference>
<keyword evidence="9" id="KW-0624">Polysaccharide degradation</keyword>
<evidence type="ECO:0000256" key="3">
    <source>
        <dbReference type="ARBA" id="ARBA00005336"/>
    </source>
</evidence>